<dbReference type="Pfam" id="PF01336">
    <property type="entry name" value="tRNA_anti-codon"/>
    <property type="match status" value="1"/>
</dbReference>
<keyword evidence="4 8" id="KW-0547">Nucleotide-binding</keyword>
<dbReference type="HAMAP" id="MF_00252">
    <property type="entry name" value="Lys_tRNA_synth_class2"/>
    <property type="match status" value="1"/>
</dbReference>
<dbReference type="InterPro" id="IPR045864">
    <property type="entry name" value="aa-tRNA-synth_II/BPL/LPL"/>
</dbReference>
<sequence>MNKNFLKFSDQEIIRRNKLDVIRKIGINPYPSEEYNVNATSKDVIKYYEYGKNVIISGRIIRMRKMGKASFIEIKDNHGLIQIYLKRDYEFKTKYDFFLKKLLDIGDIIGIKGFLFKTKSNKITVHAVDIKLLSKCLRVLPNVKKDETGKVHDSFEESEQRYRMRYLDLIVNDKTKKLFIKRTKIIQYIRNYLNNKGYLEVETPVLQSIPGGAIARPFITHHNALNIPLYLRISNELFLKKLIVGGLESVYEFSRNFRNEGIDKNHNPEFTILELYVSYKDYFWMMNFIEKLLEYLCIKLYNKKLLKINNKLISFKTPFKKITILDSIKENTGFDLSGLNEKNIRNICKKLQLKIDKNMGKAKLIEQIFSEKCEKKYINPTFIMDFPIEMSPLTKKHRSKKGLTERFELIINGNEIANSYSELNDPIDQLKRFREQIKLFEKGDNEAMLIDWEFIRSLEFGMPPCAGIGIGIDRLIMLLTNNKCIQEVLFFPQMRQI</sequence>
<evidence type="ECO:0000256" key="9">
    <source>
        <dbReference type="RuleBase" id="RU000336"/>
    </source>
</evidence>
<evidence type="ECO:0000313" key="11">
    <source>
        <dbReference type="EMBL" id="ACU52961.1"/>
    </source>
</evidence>
<dbReference type="CDD" id="cd04322">
    <property type="entry name" value="LysRS_N"/>
    <property type="match status" value="1"/>
</dbReference>
<evidence type="ECO:0000259" key="10">
    <source>
        <dbReference type="PROSITE" id="PS50862"/>
    </source>
</evidence>
<comment type="cofactor">
    <cofactor evidence="8 9">
        <name>Mg(2+)</name>
        <dbReference type="ChEBI" id="CHEBI:18420"/>
    </cofactor>
    <text evidence="8 9">Binds 3 Mg(2+) ions per subunit.</text>
</comment>
<dbReference type="AlphaFoldDB" id="C7LKJ9"/>
<feature type="binding site" evidence="8">
    <location>
        <position position="415"/>
    </location>
    <ligand>
        <name>Mg(2+)</name>
        <dbReference type="ChEBI" id="CHEBI:18420"/>
        <label>2</label>
    </ligand>
</feature>
<comment type="catalytic activity">
    <reaction evidence="7 8 9">
        <text>tRNA(Lys) + L-lysine + ATP = L-lysyl-tRNA(Lys) + AMP + diphosphate</text>
        <dbReference type="Rhea" id="RHEA:20792"/>
        <dbReference type="Rhea" id="RHEA-COMP:9696"/>
        <dbReference type="Rhea" id="RHEA-COMP:9697"/>
        <dbReference type="ChEBI" id="CHEBI:30616"/>
        <dbReference type="ChEBI" id="CHEBI:32551"/>
        <dbReference type="ChEBI" id="CHEBI:33019"/>
        <dbReference type="ChEBI" id="CHEBI:78442"/>
        <dbReference type="ChEBI" id="CHEBI:78529"/>
        <dbReference type="ChEBI" id="CHEBI:456215"/>
        <dbReference type="EC" id="6.1.1.6"/>
    </reaction>
</comment>
<dbReference type="STRING" id="595499.SMDSEM_263"/>
<reference evidence="11 12" key="1">
    <citation type="journal article" date="2009" name="Proc. Natl. Acad. Sci. U.S.A.">
        <title>Convergent evolution of metabolic roles in bacterial co-symbionts of insects.</title>
        <authorList>
            <person name="McCutcheon J.P."/>
            <person name="McDonald B.R."/>
            <person name="Moran N.A."/>
        </authorList>
    </citation>
    <scope>NUCLEOTIDE SEQUENCE [LARGE SCALE GENOMIC DNA]</scope>
    <source>
        <strain evidence="11 12">SMDSEM</strain>
    </source>
</reference>
<keyword evidence="8" id="KW-0648">Protein biosynthesis</keyword>
<proteinExistence type="inferred from homology"/>
<dbReference type="EC" id="6.1.1.6" evidence="8"/>
<dbReference type="KEGG" id="sms:SMDSEM_263"/>
<keyword evidence="8 9" id="KW-0460">Magnesium</keyword>
<comment type="similarity">
    <text evidence="1 8">Belongs to the class-II aminoacyl-tRNA synthetase family.</text>
</comment>
<evidence type="ECO:0000256" key="7">
    <source>
        <dbReference type="ARBA" id="ARBA00048573"/>
    </source>
</evidence>
<dbReference type="InterPro" id="IPR044136">
    <property type="entry name" value="Lys-tRNA-ligase_II_N"/>
</dbReference>
<keyword evidence="3 8" id="KW-0479">Metal-binding</keyword>
<evidence type="ECO:0000313" key="12">
    <source>
        <dbReference type="Proteomes" id="UP000008074"/>
    </source>
</evidence>
<dbReference type="GO" id="GO:0000287">
    <property type="term" value="F:magnesium ion binding"/>
    <property type="evidence" value="ECO:0007669"/>
    <property type="project" value="UniProtKB-UniRule"/>
</dbReference>
<dbReference type="GO" id="GO:0005829">
    <property type="term" value="C:cytosol"/>
    <property type="evidence" value="ECO:0007669"/>
    <property type="project" value="TreeGrafter"/>
</dbReference>
<dbReference type="PANTHER" id="PTHR42918:SF15">
    <property type="entry name" value="LYSINE--TRNA LIGASE, CHLOROPLASTIC_MITOCHONDRIAL"/>
    <property type="match status" value="1"/>
</dbReference>
<dbReference type="Gene3D" id="2.40.50.140">
    <property type="entry name" value="Nucleic acid-binding proteins"/>
    <property type="match status" value="1"/>
</dbReference>
<dbReference type="Pfam" id="PF00152">
    <property type="entry name" value="tRNA-synt_2"/>
    <property type="match status" value="1"/>
</dbReference>
<comment type="subcellular location">
    <subcellularLocation>
        <location evidence="8">Cytoplasm</location>
    </subcellularLocation>
</comment>
<dbReference type="InterPro" id="IPR004364">
    <property type="entry name" value="Aa-tRNA-synt_II"/>
</dbReference>
<evidence type="ECO:0000256" key="8">
    <source>
        <dbReference type="HAMAP-Rule" id="MF_00252"/>
    </source>
</evidence>
<dbReference type="InterPro" id="IPR018149">
    <property type="entry name" value="Lys-tRNA-synth_II_C"/>
</dbReference>
<dbReference type="GO" id="GO:0004824">
    <property type="term" value="F:lysine-tRNA ligase activity"/>
    <property type="evidence" value="ECO:0007669"/>
    <property type="project" value="UniProtKB-UniRule"/>
</dbReference>
<gene>
    <name evidence="11" type="primary">lysU</name>
    <name evidence="8" type="synonym">lysS</name>
    <name evidence="11" type="ordered locus">SMDSEM_263</name>
</gene>
<organism evidence="11 12">
    <name type="scientific">Karelsulcia muelleri (strain SMDSEM)</name>
    <name type="common">Sulcia muelleri</name>
    <dbReference type="NCBI Taxonomy" id="595499"/>
    <lineage>
        <taxon>Bacteria</taxon>
        <taxon>Pseudomonadati</taxon>
        <taxon>Bacteroidota</taxon>
        <taxon>Flavobacteriia</taxon>
        <taxon>Flavobacteriales</taxon>
        <taxon>Candidatus Karelsulcia</taxon>
    </lineage>
</organism>
<dbReference type="CDD" id="cd00775">
    <property type="entry name" value="LysRS_core"/>
    <property type="match status" value="1"/>
</dbReference>
<protein>
    <recommendedName>
        <fullName evidence="8">Lysine--tRNA ligase</fullName>
        <ecNumber evidence="8">6.1.1.6</ecNumber>
    </recommendedName>
    <alternativeName>
        <fullName evidence="8">Lysyl-tRNA synthetase</fullName>
        <shortName evidence="8">LysRS</shortName>
    </alternativeName>
</protein>
<dbReference type="SUPFAM" id="SSF50249">
    <property type="entry name" value="Nucleic acid-binding proteins"/>
    <property type="match status" value="1"/>
</dbReference>
<dbReference type="NCBIfam" id="TIGR00499">
    <property type="entry name" value="lysS_bact"/>
    <property type="match status" value="1"/>
</dbReference>
<dbReference type="PRINTS" id="PR00982">
    <property type="entry name" value="TRNASYNTHLYS"/>
</dbReference>
<dbReference type="PANTHER" id="PTHR42918">
    <property type="entry name" value="LYSYL-TRNA SYNTHETASE"/>
    <property type="match status" value="1"/>
</dbReference>
<dbReference type="Proteomes" id="UP000008074">
    <property type="component" value="Chromosome"/>
</dbReference>
<evidence type="ECO:0000256" key="5">
    <source>
        <dbReference type="ARBA" id="ARBA00022840"/>
    </source>
</evidence>
<dbReference type="InterPro" id="IPR012340">
    <property type="entry name" value="NA-bd_OB-fold"/>
</dbReference>
<evidence type="ECO:0000256" key="3">
    <source>
        <dbReference type="ARBA" id="ARBA00022723"/>
    </source>
</evidence>
<feature type="binding site" evidence="8">
    <location>
        <position position="408"/>
    </location>
    <ligand>
        <name>Mg(2+)</name>
        <dbReference type="ChEBI" id="CHEBI:18420"/>
        <label>1</label>
    </ligand>
</feature>
<dbReference type="NCBIfam" id="NF001756">
    <property type="entry name" value="PRK00484.1"/>
    <property type="match status" value="1"/>
</dbReference>
<dbReference type="Gene3D" id="3.30.930.10">
    <property type="entry name" value="Bira Bifunctional Protein, Domain 2"/>
    <property type="match status" value="1"/>
</dbReference>
<keyword evidence="8" id="KW-0963">Cytoplasm</keyword>
<keyword evidence="2 8" id="KW-0436">Ligase</keyword>
<dbReference type="InterPro" id="IPR002313">
    <property type="entry name" value="Lys-tRNA-ligase_II"/>
</dbReference>
<feature type="binding site" evidence="8">
    <location>
        <position position="415"/>
    </location>
    <ligand>
        <name>Mg(2+)</name>
        <dbReference type="ChEBI" id="CHEBI:18420"/>
        <label>1</label>
    </ligand>
</feature>
<comment type="subunit">
    <text evidence="8">Homodimer.</text>
</comment>
<evidence type="ECO:0000256" key="2">
    <source>
        <dbReference type="ARBA" id="ARBA00022598"/>
    </source>
</evidence>
<dbReference type="HOGENOM" id="CLU_008255_6_0_10"/>
<dbReference type="EMBL" id="CP001605">
    <property type="protein sequence ID" value="ACU52961.1"/>
    <property type="molecule type" value="Genomic_DNA"/>
</dbReference>
<dbReference type="GO" id="GO:0005524">
    <property type="term" value="F:ATP binding"/>
    <property type="evidence" value="ECO:0007669"/>
    <property type="project" value="UniProtKB-UniRule"/>
</dbReference>
<keyword evidence="5 8" id="KW-0067">ATP-binding</keyword>
<evidence type="ECO:0000256" key="6">
    <source>
        <dbReference type="ARBA" id="ARBA00023146"/>
    </source>
</evidence>
<dbReference type="InterPro" id="IPR004365">
    <property type="entry name" value="NA-bd_OB_tRNA"/>
</dbReference>
<evidence type="ECO:0000256" key="4">
    <source>
        <dbReference type="ARBA" id="ARBA00022741"/>
    </source>
</evidence>
<dbReference type="InterPro" id="IPR006195">
    <property type="entry name" value="aa-tRNA-synth_II"/>
</dbReference>
<dbReference type="PROSITE" id="PS50862">
    <property type="entry name" value="AA_TRNA_LIGASE_II"/>
    <property type="match status" value="1"/>
</dbReference>
<evidence type="ECO:0000256" key="1">
    <source>
        <dbReference type="ARBA" id="ARBA00008226"/>
    </source>
</evidence>
<name>C7LKJ9_KARMS</name>
<dbReference type="SUPFAM" id="SSF55681">
    <property type="entry name" value="Class II aaRS and biotin synthetases"/>
    <property type="match status" value="1"/>
</dbReference>
<keyword evidence="6 8" id="KW-0030">Aminoacyl-tRNA synthetase</keyword>
<feature type="domain" description="Aminoacyl-transfer RNA synthetases class-II family profile" evidence="10">
    <location>
        <begin position="182"/>
        <end position="492"/>
    </location>
</feature>
<accession>C7LKJ9</accession>
<dbReference type="GO" id="GO:0006430">
    <property type="term" value="P:lysyl-tRNA aminoacylation"/>
    <property type="evidence" value="ECO:0007669"/>
    <property type="project" value="UniProtKB-UniRule"/>
</dbReference>
<dbReference type="GO" id="GO:0000049">
    <property type="term" value="F:tRNA binding"/>
    <property type="evidence" value="ECO:0007669"/>
    <property type="project" value="TreeGrafter"/>
</dbReference>